<comment type="pathway">
    <text evidence="1">Carbohydrate metabolism; tricarboxylic acid cycle; succinate from succinyl-CoA (ligase route): step 1/1.</text>
</comment>
<feature type="domain" description="ATP-grasp" evidence="10">
    <location>
        <begin position="9"/>
        <end position="54"/>
    </location>
</feature>
<dbReference type="GO" id="GO:0046872">
    <property type="term" value="F:metal ion binding"/>
    <property type="evidence" value="ECO:0007669"/>
    <property type="project" value="UniProtKB-KW"/>
</dbReference>
<name>A0A9P9IF17_9HYPO</name>
<dbReference type="GO" id="GO:0005524">
    <property type="term" value="F:ATP binding"/>
    <property type="evidence" value="ECO:0007669"/>
    <property type="project" value="UniProtKB-UniRule"/>
</dbReference>
<keyword evidence="6 9" id="KW-0067">ATP-binding</keyword>
<dbReference type="GO" id="GO:0006104">
    <property type="term" value="P:succinyl-CoA metabolic process"/>
    <property type="evidence" value="ECO:0007669"/>
    <property type="project" value="TreeGrafter"/>
</dbReference>
<keyword evidence="7" id="KW-0460">Magnesium</keyword>
<evidence type="ECO:0000256" key="2">
    <source>
        <dbReference type="ARBA" id="ARBA00022532"/>
    </source>
</evidence>
<keyword evidence="5 9" id="KW-0547">Nucleotide-binding</keyword>
<evidence type="ECO:0000256" key="6">
    <source>
        <dbReference type="ARBA" id="ARBA00022840"/>
    </source>
</evidence>
<evidence type="ECO:0000256" key="5">
    <source>
        <dbReference type="ARBA" id="ARBA00022741"/>
    </source>
</evidence>
<dbReference type="EMBL" id="JAGMUV010000027">
    <property type="protein sequence ID" value="KAH7118321.1"/>
    <property type="molecule type" value="Genomic_DNA"/>
</dbReference>
<evidence type="ECO:0000259" key="10">
    <source>
        <dbReference type="PROSITE" id="PS50975"/>
    </source>
</evidence>
<dbReference type="Gene3D" id="3.30.1490.20">
    <property type="entry name" value="ATP-grasp fold, A domain"/>
    <property type="match status" value="1"/>
</dbReference>
<dbReference type="InterPro" id="IPR017866">
    <property type="entry name" value="Succ-CoA_synthase_bsu_CS"/>
</dbReference>
<dbReference type="SUPFAM" id="SSF52210">
    <property type="entry name" value="Succinyl-CoA synthetase domains"/>
    <property type="match status" value="1"/>
</dbReference>
<gene>
    <name evidence="11" type="ORF">EDB81DRAFT_891883</name>
</gene>
<accession>A0A9P9IF17</accession>
<keyword evidence="4" id="KW-0479">Metal-binding</keyword>
<dbReference type="PIRSF" id="PIRSF001554">
    <property type="entry name" value="SucCS_beta"/>
    <property type="match status" value="1"/>
</dbReference>
<keyword evidence="8" id="KW-0809">Transit peptide</keyword>
<evidence type="ECO:0000256" key="9">
    <source>
        <dbReference type="PROSITE-ProRule" id="PRU00409"/>
    </source>
</evidence>
<dbReference type="FunFam" id="3.40.50.261:FF:000001">
    <property type="entry name" value="Succinate--CoA ligase [ADP-forming] subunit beta"/>
    <property type="match status" value="1"/>
</dbReference>
<keyword evidence="2" id="KW-0816">Tricarboxylic acid cycle</keyword>
<keyword evidence="3" id="KW-0436">Ligase</keyword>
<comment type="caution">
    <text evidence="11">The sequence shown here is derived from an EMBL/GenBank/DDBJ whole genome shotgun (WGS) entry which is preliminary data.</text>
</comment>
<keyword evidence="12" id="KW-1185">Reference proteome</keyword>
<dbReference type="Proteomes" id="UP000738349">
    <property type="component" value="Unassembled WGS sequence"/>
</dbReference>
<dbReference type="OrthoDB" id="1664372at2759"/>
<dbReference type="InterPro" id="IPR005809">
    <property type="entry name" value="Succ_CoA_ligase-like_bsu"/>
</dbReference>
<dbReference type="PANTHER" id="PTHR11815">
    <property type="entry name" value="SUCCINYL-COA SYNTHETASE BETA CHAIN"/>
    <property type="match status" value="1"/>
</dbReference>
<evidence type="ECO:0000256" key="4">
    <source>
        <dbReference type="ARBA" id="ARBA00022723"/>
    </source>
</evidence>
<evidence type="ECO:0000313" key="12">
    <source>
        <dbReference type="Proteomes" id="UP000738349"/>
    </source>
</evidence>
<evidence type="ECO:0000256" key="8">
    <source>
        <dbReference type="ARBA" id="ARBA00022946"/>
    </source>
</evidence>
<organism evidence="11 12">
    <name type="scientific">Dactylonectria macrodidyma</name>
    <dbReference type="NCBI Taxonomy" id="307937"/>
    <lineage>
        <taxon>Eukaryota</taxon>
        <taxon>Fungi</taxon>
        <taxon>Dikarya</taxon>
        <taxon>Ascomycota</taxon>
        <taxon>Pezizomycotina</taxon>
        <taxon>Sordariomycetes</taxon>
        <taxon>Hypocreomycetidae</taxon>
        <taxon>Hypocreales</taxon>
        <taxon>Nectriaceae</taxon>
        <taxon>Dactylonectria</taxon>
    </lineage>
</organism>
<dbReference type="GO" id="GO:0042709">
    <property type="term" value="C:succinate-CoA ligase complex"/>
    <property type="evidence" value="ECO:0007669"/>
    <property type="project" value="TreeGrafter"/>
</dbReference>
<dbReference type="InterPro" id="IPR013815">
    <property type="entry name" value="ATP_grasp_subdomain_1"/>
</dbReference>
<dbReference type="GO" id="GO:0005739">
    <property type="term" value="C:mitochondrion"/>
    <property type="evidence" value="ECO:0007669"/>
    <property type="project" value="TreeGrafter"/>
</dbReference>
<dbReference type="Gene3D" id="3.40.50.261">
    <property type="entry name" value="Succinyl-CoA synthetase domains"/>
    <property type="match status" value="1"/>
</dbReference>
<dbReference type="PANTHER" id="PTHR11815:SF1">
    <property type="entry name" value="SUCCINATE--COA LIGASE [ADP-FORMING] SUBUNIT BETA, MITOCHONDRIAL"/>
    <property type="match status" value="1"/>
</dbReference>
<dbReference type="AlphaFoldDB" id="A0A9P9IF17"/>
<reference evidence="11" key="1">
    <citation type="journal article" date="2021" name="Nat. Commun.">
        <title>Genetic determinants of endophytism in the Arabidopsis root mycobiome.</title>
        <authorList>
            <person name="Mesny F."/>
            <person name="Miyauchi S."/>
            <person name="Thiergart T."/>
            <person name="Pickel B."/>
            <person name="Atanasova L."/>
            <person name="Karlsson M."/>
            <person name="Huettel B."/>
            <person name="Barry K.W."/>
            <person name="Haridas S."/>
            <person name="Chen C."/>
            <person name="Bauer D."/>
            <person name="Andreopoulos W."/>
            <person name="Pangilinan J."/>
            <person name="LaButti K."/>
            <person name="Riley R."/>
            <person name="Lipzen A."/>
            <person name="Clum A."/>
            <person name="Drula E."/>
            <person name="Henrissat B."/>
            <person name="Kohler A."/>
            <person name="Grigoriev I.V."/>
            <person name="Martin F.M."/>
            <person name="Hacquard S."/>
        </authorList>
    </citation>
    <scope>NUCLEOTIDE SEQUENCE</scope>
    <source>
        <strain evidence="11">MPI-CAGE-AT-0147</strain>
    </source>
</reference>
<dbReference type="InterPro" id="IPR016102">
    <property type="entry name" value="Succinyl-CoA_synth-like"/>
</dbReference>
<protein>
    <submittedName>
        <fullName evidence="11">Succinyl-CoA synthetase-like protein</fullName>
    </submittedName>
</protein>
<sequence length="406" mass="43603">MASTKFAPRLWRQGFGIAVPRGQVARTPAEVGRIIDQLGRPCVVKTQAVGQGAGKATSENGPTSAQVAQNGSAGEALAPDMLLHHLQSAPTITRDDAIAGFYVAESIQFDETWYLAMTLDRENYTPVVIVSRARNGASGGHNTFKLGLDEGITPDLLSRISKFAGASLNEEQNLRDILVRLHKLFVTKEATSLEINQLALGSDGTFTCLNANLSFDDASEKRQPELFALRDTKAEVPEELEAEKYGLVYIKMDGDIGNVVNGAGLAMATNDAIALYGGRSLNFLDAGGQATKQTIQKAFEIILRDKQVKVILVNIYGGIIKCDMIAESIIGAAQELGSLRVPLVVRLQGTNSAEGLKILEDADLGFHVRSDFGKAAETAVQLSKSARVGTTTSTPLLGQVEWMDHF</sequence>
<dbReference type="Pfam" id="PF08442">
    <property type="entry name" value="ATP-grasp_2"/>
    <property type="match status" value="1"/>
</dbReference>
<evidence type="ECO:0000256" key="1">
    <source>
        <dbReference type="ARBA" id="ARBA00005064"/>
    </source>
</evidence>
<dbReference type="Gene3D" id="3.30.470.20">
    <property type="entry name" value="ATP-grasp fold, B domain"/>
    <property type="match status" value="1"/>
</dbReference>
<dbReference type="GO" id="GO:0004775">
    <property type="term" value="F:succinate-CoA ligase (ADP-forming) activity"/>
    <property type="evidence" value="ECO:0007669"/>
    <property type="project" value="TreeGrafter"/>
</dbReference>
<evidence type="ECO:0000256" key="3">
    <source>
        <dbReference type="ARBA" id="ARBA00022598"/>
    </source>
</evidence>
<dbReference type="PROSITE" id="PS01217">
    <property type="entry name" value="SUCCINYL_COA_LIG_3"/>
    <property type="match status" value="1"/>
</dbReference>
<dbReference type="InterPro" id="IPR013650">
    <property type="entry name" value="ATP-grasp_succ-CoA_synth-type"/>
</dbReference>
<proteinExistence type="predicted"/>
<dbReference type="PROSITE" id="PS50975">
    <property type="entry name" value="ATP_GRASP"/>
    <property type="match status" value="1"/>
</dbReference>
<dbReference type="InterPro" id="IPR011761">
    <property type="entry name" value="ATP-grasp"/>
</dbReference>
<dbReference type="Pfam" id="PF00549">
    <property type="entry name" value="Ligase_CoA"/>
    <property type="match status" value="1"/>
</dbReference>
<evidence type="ECO:0000313" key="11">
    <source>
        <dbReference type="EMBL" id="KAH7118321.1"/>
    </source>
</evidence>
<dbReference type="GO" id="GO:0006099">
    <property type="term" value="P:tricarboxylic acid cycle"/>
    <property type="evidence" value="ECO:0007669"/>
    <property type="project" value="UniProtKB-KW"/>
</dbReference>
<dbReference type="InterPro" id="IPR005811">
    <property type="entry name" value="SUCC_ACL_C"/>
</dbReference>
<dbReference type="SUPFAM" id="SSF56059">
    <property type="entry name" value="Glutathione synthetase ATP-binding domain-like"/>
    <property type="match status" value="1"/>
</dbReference>
<evidence type="ECO:0000256" key="7">
    <source>
        <dbReference type="ARBA" id="ARBA00022842"/>
    </source>
</evidence>